<evidence type="ECO:0000256" key="1">
    <source>
        <dbReference type="SAM" id="MobiDB-lite"/>
    </source>
</evidence>
<feature type="compositionally biased region" description="Basic residues" evidence="1">
    <location>
        <begin position="1"/>
        <end position="10"/>
    </location>
</feature>
<keyword evidence="3" id="KW-1185">Reference proteome</keyword>
<dbReference type="OrthoDB" id="4566849at2"/>
<name>A0A2N3VHK1_9NOCA</name>
<dbReference type="AlphaFoldDB" id="A0A2N3VHK1"/>
<feature type="region of interest" description="Disordered" evidence="1">
    <location>
        <begin position="1"/>
        <end position="37"/>
    </location>
</feature>
<evidence type="ECO:0000313" key="3">
    <source>
        <dbReference type="Proteomes" id="UP000233766"/>
    </source>
</evidence>
<organism evidence="2 3">
    <name type="scientific">Nocardia fluminea</name>
    <dbReference type="NCBI Taxonomy" id="134984"/>
    <lineage>
        <taxon>Bacteria</taxon>
        <taxon>Bacillati</taxon>
        <taxon>Actinomycetota</taxon>
        <taxon>Actinomycetes</taxon>
        <taxon>Mycobacteriales</taxon>
        <taxon>Nocardiaceae</taxon>
        <taxon>Nocardia</taxon>
    </lineage>
</organism>
<protein>
    <submittedName>
        <fullName evidence="2">Uncharacterized protein</fullName>
    </submittedName>
</protein>
<reference evidence="2 3" key="1">
    <citation type="submission" date="2017-12" db="EMBL/GenBank/DDBJ databases">
        <title>Sequencing the genomes of 1000 Actinobacteria strains.</title>
        <authorList>
            <person name="Klenk H.-P."/>
        </authorList>
    </citation>
    <scope>NUCLEOTIDE SEQUENCE [LARGE SCALE GENOMIC DNA]</scope>
    <source>
        <strain evidence="2 3">DSM 44489</strain>
    </source>
</reference>
<gene>
    <name evidence="2" type="ORF">ATK86_5536</name>
</gene>
<feature type="compositionally biased region" description="Basic and acidic residues" evidence="1">
    <location>
        <begin position="11"/>
        <end position="37"/>
    </location>
</feature>
<accession>A0A2N3VHK1</accession>
<dbReference type="EMBL" id="PJMW01000002">
    <property type="protein sequence ID" value="PKV81086.1"/>
    <property type="molecule type" value="Genomic_DNA"/>
</dbReference>
<evidence type="ECO:0000313" key="2">
    <source>
        <dbReference type="EMBL" id="PKV81086.1"/>
    </source>
</evidence>
<dbReference type="Proteomes" id="UP000233766">
    <property type="component" value="Unassembled WGS sequence"/>
</dbReference>
<dbReference type="RefSeq" id="WP_143876126.1">
    <property type="nucleotide sequence ID" value="NZ_PJMW01000002.1"/>
</dbReference>
<comment type="caution">
    <text evidence="2">The sequence shown here is derived from an EMBL/GenBank/DDBJ whole genome shotgun (WGS) entry which is preliminary data.</text>
</comment>
<feature type="region of interest" description="Disordered" evidence="1">
    <location>
        <begin position="124"/>
        <end position="174"/>
    </location>
</feature>
<proteinExistence type="predicted"/>
<sequence>MPTGKQRRSKRDPELSRRLDEVHNAMKVRRDAADRRETATMDAVQTYLQASGSIRRCTAIRDQRVGELRSRIGQLEREHQAEVTRWRGQQAGAVAAMRELGESDTGIGELLELTSKQVRQLVTSARASERTRIDPDGQDLSTVPGLTLDDRGEVGQESSRAALDVDPLGGQSLA</sequence>